<organism evidence="4 5">
    <name type="scientific">Dawidia cretensis</name>
    <dbReference type="NCBI Taxonomy" id="2782350"/>
    <lineage>
        <taxon>Bacteria</taxon>
        <taxon>Pseudomonadati</taxon>
        <taxon>Bacteroidota</taxon>
        <taxon>Cytophagia</taxon>
        <taxon>Cytophagales</taxon>
        <taxon>Chryseotaleaceae</taxon>
        <taxon>Dawidia</taxon>
    </lineage>
</organism>
<comment type="caution">
    <text evidence="4">The sequence shown here is derived from an EMBL/GenBank/DDBJ whole genome shotgun (WGS) entry which is preliminary data.</text>
</comment>
<dbReference type="GO" id="GO:0016787">
    <property type="term" value="F:hydrolase activity"/>
    <property type="evidence" value="ECO:0007669"/>
    <property type="project" value="InterPro"/>
</dbReference>
<name>A0AAP2E1W0_9BACT</name>
<evidence type="ECO:0000259" key="1">
    <source>
        <dbReference type="Pfam" id="PF00149"/>
    </source>
</evidence>
<dbReference type="Proteomes" id="UP001319080">
    <property type="component" value="Unassembled WGS sequence"/>
</dbReference>
<dbReference type="InterPro" id="IPR004843">
    <property type="entry name" value="Calcineurin-like_PHP"/>
</dbReference>
<dbReference type="SUPFAM" id="SSF56300">
    <property type="entry name" value="Metallo-dependent phosphatases"/>
    <property type="match status" value="1"/>
</dbReference>
<feature type="domain" description="Calcineurin-like phosphoesterase N-terminal" evidence="3">
    <location>
        <begin position="42"/>
        <end position="118"/>
    </location>
</feature>
<dbReference type="InterPro" id="IPR051918">
    <property type="entry name" value="STPP_CPPED1"/>
</dbReference>
<protein>
    <submittedName>
        <fullName evidence="4">Calcineurin-like phosphoesterase C-terminal domain-containing protein</fullName>
    </submittedName>
</protein>
<dbReference type="Pfam" id="PF00149">
    <property type="entry name" value="Metallophos"/>
    <property type="match status" value="1"/>
</dbReference>
<evidence type="ECO:0000259" key="3">
    <source>
        <dbReference type="Pfam" id="PF16371"/>
    </source>
</evidence>
<dbReference type="InterPro" id="IPR032288">
    <property type="entry name" value="Metallophos_C"/>
</dbReference>
<dbReference type="Gene3D" id="3.60.21.10">
    <property type="match status" value="1"/>
</dbReference>
<dbReference type="EMBL" id="JAHESE010000019">
    <property type="protein sequence ID" value="MBT1710107.1"/>
    <property type="molecule type" value="Genomic_DNA"/>
</dbReference>
<gene>
    <name evidence="4" type="ORF">KK062_17810</name>
</gene>
<keyword evidence="5" id="KW-1185">Reference proteome</keyword>
<evidence type="ECO:0000313" key="4">
    <source>
        <dbReference type="EMBL" id="MBT1710107.1"/>
    </source>
</evidence>
<dbReference type="PANTHER" id="PTHR43143:SF1">
    <property type="entry name" value="SERINE_THREONINE-PROTEIN PHOSPHATASE CPPED1"/>
    <property type="match status" value="1"/>
</dbReference>
<dbReference type="InterPro" id="IPR032285">
    <property type="entry name" value="Metallophos_N"/>
</dbReference>
<dbReference type="AlphaFoldDB" id="A0AAP2E1W0"/>
<proteinExistence type="predicted"/>
<evidence type="ECO:0000259" key="2">
    <source>
        <dbReference type="Pfam" id="PF16370"/>
    </source>
</evidence>
<feature type="domain" description="Calcineurin-like phosphoesterase C-terminal" evidence="2">
    <location>
        <begin position="341"/>
        <end position="488"/>
    </location>
</feature>
<dbReference type="InterPro" id="IPR029052">
    <property type="entry name" value="Metallo-depent_PP-like"/>
</dbReference>
<evidence type="ECO:0000313" key="5">
    <source>
        <dbReference type="Proteomes" id="UP001319080"/>
    </source>
</evidence>
<sequence length="494" mass="55524">MIRRDFIKGLGVLGAVAIAPVVTQAQRLAGANRDLNTTQLKGRVLANGKGLAGVAITDGINVVLTNAKGEYTLLSNKTASYVYMSLPAGYAFPHEQSVTQFYRAVDHRQKTFTADFTLQALPGSDDKHAFVLWADPQIQSKEDAQKLLTQSAPDLKALVSGYPAGTLFHGIGCGDLVWDKFELFADYKQAIAQSGIPFFQVIGNHDMDLEARTDEGSSKTFEKNFGPSYYSYNRGKIHYVVLDDVFFVGVDKKYIGYLDERQLAWLEQDLQYIKPGTTVVVSLHIPSNTGKRRRYKEYADDMGGVVLNRERLYTLLKPYNVHILSGHTHVNENWTENNITEHNHGAVCGAWWTGPICSDGTPSGYGVYEVDGNDLKWYYKSTGRPKEHQLRAYVPGRHRVFHDEVCINVWNWDKAWKIECFADGKSLGSPEQRTELDPWSVELHEGATKPVPRSWVDPSLTDHLFFIKPPAGTKNFEVVCTDRFNNRYAETLTL</sequence>
<dbReference type="Pfam" id="PF16370">
    <property type="entry name" value="MetallophosC"/>
    <property type="match status" value="1"/>
</dbReference>
<accession>A0AAP2E1W0</accession>
<feature type="domain" description="Calcineurin-like phosphoesterase" evidence="1">
    <location>
        <begin position="173"/>
        <end position="330"/>
    </location>
</feature>
<dbReference type="RefSeq" id="WP_254085684.1">
    <property type="nucleotide sequence ID" value="NZ_JAHESE010000019.1"/>
</dbReference>
<dbReference type="PANTHER" id="PTHR43143">
    <property type="entry name" value="METALLOPHOSPHOESTERASE, CALCINEURIN SUPERFAMILY"/>
    <property type="match status" value="1"/>
</dbReference>
<dbReference type="Pfam" id="PF16371">
    <property type="entry name" value="MetallophosN"/>
    <property type="match status" value="1"/>
</dbReference>
<reference evidence="4 5" key="1">
    <citation type="submission" date="2021-05" db="EMBL/GenBank/DDBJ databases">
        <title>A Polyphasic approach of four new species of the genus Ohtaekwangia: Ohtaekwangia histidinii sp. nov., Ohtaekwangia cretensis sp. nov., Ohtaekwangia indiensis sp. nov., Ohtaekwangia reichenbachii sp. nov. from diverse environment.</title>
        <authorList>
            <person name="Octaviana S."/>
        </authorList>
    </citation>
    <scope>NUCLEOTIDE SEQUENCE [LARGE SCALE GENOMIC DNA]</scope>
    <source>
        <strain evidence="4 5">PWU5</strain>
    </source>
</reference>